<evidence type="ECO:0000256" key="2">
    <source>
        <dbReference type="ARBA" id="ARBA00022692"/>
    </source>
</evidence>
<sequence length="68" mass="7888">MGYLFLLIIFSAHYAYNGKWGMQILFWLTAGGLGVWWLIDIFRMSSIIKKYNDKQLANAIISVKAYSH</sequence>
<evidence type="ECO:0000313" key="8">
    <source>
        <dbReference type="Proteomes" id="UP001354989"/>
    </source>
</evidence>
<keyword evidence="8" id="KW-1185">Reference proteome</keyword>
<keyword evidence="3 5" id="KW-1133">Transmembrane helix</keyword>
<comment type="subcellular location">
    <subcellularLocation>
        <location evidence="1">Membrane</location>
        <topology evidence="1">Multi-pass membrane protein</topology>
    </subcellularLocation>
</comment>
<organism evidence="7 8">
    <name type="scientific">Persicobacter psychrovividus</name>
    <dbReference type="NCBI Taxonomy" id="387638"/>
    <lineage>
        <taxon>Bacteria</taxon>
        <taxon>Pseudomonadati</taxon>
        <taxon>Bacteroidota</taxon>
        <taxon>Cytophagia</taxon>
        <taxon>Cytophagales</taxon>
        <taxon>Persicobacteraceae</taxon>
        <taxon>Persicobacter</taxon>
    </lineage>
</organism>
<evidence type="ECO:0000259" key="6">
    <source>
        <dbReference type="Pfam" id="PF05154"/>
    </source>
</evidence>
<evidence type="ECO:0000313" key="7">
    <source>
        <dbReference type="EMBL" id="BDC98290.1"/>
    </source>
</evidence>
<keyword evidence="4 5" id="KW-0472">Membrane</keyword>
<keyword evidence="2 5" id="KW-0812">Transmembrane</keyword>
<protein>
    <recommendedName>
        <fullName evidence="6">TM2 domain-containing protein</fullName>
    </recommendedName>
</protein>
<dbReference type="EMBL" id="AP025292">
    <property type="protein sequence ID" value="BDC98290.1"/>
    <property type="molecule type" value="Genomic_DNA"/>
</dbReference>
<evidence type="ECO:0000256" key="3">
    <source>
        <dbReference type="ARBA" id="ARBA00022989"/>
    </source>
</evidence>
<accession>A0ABM7VBI5</accession>
<name>A0ABM7VBI5_9BACT</name>
<dbReference type="Proteomes" id="UP001354989">
    <property type="component" value="Chromosome"/>
</dbReference>
<proteinExistence type="predicted"/>
<feature type="transmembrane region" description="Helical" evidence="5">
    <location>
        <begin position="25"/>
        <end position="42"/>
    </location>
</feature>
<evidence type="ECO:0000256" key="1">
    <source>
        <dbReference type="ARBA" id="ARBA00004141"/>
    </source>
</evidence>
<evidence type="ECO:0000256" key="5">
    <source>
        <dbReference type="SAM" id="Phobius"/>
    </source>
</evidence>
<gene>
    <name evidence="7" type="ORF">PEPS_05710</name>
</gene>
<evidence type="ECO:0000256" key="4">
    <source>
        <dbReference type="ARBA" id="ARBA00023136"/>
    </source>
</evidence>
<dbReference type="Pfam" id="PF05154">
    <property type="entry name" value="TM2"/>
    <property type="match status" value="1"/>
</dbReference>
<feature type="domain" description="TM2" evidence="6">
    <location>
        <begin position="4"/>
        <end position="42"/>
    </location>
</feature>
<reference evidence="7 8" key="1">
    <citation type="submission" date="2021-12" db="EMBL/GenBank/DDBJ databases">
        <title>Genome sequencing of bacteria with rrn-lacking chromosome and rrn-plasmid.</title>
        <authorList>
            <person name="Anda M."/>
            <person name="Iwasaki W."/>
        </authorList>
    </citation>
    <scope>NUCLEOTIDE SEQUENCE [LARGE SCALE GENOMIC DNA]</scope>
    <source>
        <strain evidence="7 8">NBRC 101262</strain>
    </source>
</reference>
<dbReference type="InterPro" id="IPR007829">
    <property type="entry name" value="TM2"/>
</dbReference>